<accession>A0A6B1FWY6</accession>
<proteinExistence type="predicted"/>
<gene>
    <name evidence="2" type="ORF">F4148_07780</name>
</gene>
<evidence type="ECO:0000256" key="1">
    <source>
        <dbReference type="SAM" id="MobiDB-lite"/>
    </source>
</evidence>
<dbReference type="GO" id="GO:0000166">
    <property type="term" value="F:nucleotide binding"/>
    <property type="evidence" value="ECO:0007669"/>
    <property type="project" value="InterPro"/>
</dbReference>
<dbReference type="SUPFAM" id="SSF47794">
    <property type="entry name" value="Rad51 N-terminal domain-like"/>
    <property type="match status" value="1"/>
</dbReference>
<dbReference type="Pfam" id="PF14520">
    <property type="entry name" value="HHH_5"/>
    <property type="match status" value="1"/>
</dbReference>
<name>A0A6B1FWY6_9CHLR</name>
<protein>
    <recommendedName>
        <fullName evidence="3">Helix-hairpin-helix domain-containing protein</fullName>
    </recommendedName>
</protein>
<feature type="region of interest" description="Disordered" evidence="1">
    <location>
        <begin position="1"/>
        <end position="44"/>
    </location>
</feature>
<sequence>MTESPAGAVEAPSGEVPERSEEESAPGTDKQEYTDSLAGASAAEDEANDFTRIAGIGPTYAARLREAGVETFSQLAALDVEEIAAVIGCPALRVERERLREQARELAGQE</sequence>
<dbReference type="InterPro" id="IPR010995">
    <property type="entry name" value="DNA_repair_Rad51/TF_NusA_a-hlx"/>
</dbReference>
<evidence type="ECO:0000313" key="2">
    <source>
        <dbReference type="EMBL" id="MYH61653.1"/>
    </source>
</evidence>
<comment type="caution">
    <text evidence="2">The sequence shown here is derived from an EMBL/GenBank/DDBJ whole genome shotgun (WGS) entry which is preliminary data.</text>
</comment>
<reference evidence="2" key="1">
    <citation type="submission" date="2019-09" db="EMBL/GenBank/DDBJ databases">
        <title>Characterisation of the sponge microbiome using genome-centric metagenomics.</title>
        <authorList>
            <person name="Engelberts J.P."/>
            <person name="Robbins S.J."/>
            <person name="De Goeij J.M."/>
            <person name="Aranda M."/>
            <person name="Bell S.C."/>
            <person name="Webster N.S."/>
        </authorList>
    </citation>
    <scope>NUCLEOTIDE SEQUENCE</scope>
    <source>
        <strain evidence="2">SB0675_bin_29</strain>
    </source>
</reference>
<dbReference type="AlphaFoldDB" id="A0A6B1FWY6"/>
<dbReference type="Gene3D" id="1.10.150.20">
    <property type="entry name" value="5' to 3' exonuclease, C-terminal subdomain"/>
    <property type="match status" value="1"/>
</dbReference>
<organism evidence="2">
    <name type="scientific">Caldilineaceae bacterium SB0675_bin_29</name>
    <dbReference type="NCBI Taxonomy" id="2605266"/>
    <lineage>
        <taxon>Bacteria</taxon>
        <taxon>Bacillati</taxon>
        <taxon>Chloroflexota</taxon>
        <taxon>Caldilineae</taxon>
        <taxon>Caldilineales</taxon>
        <taxon>Caldilineaceae</taxon>
    </lineage>
</organism>
<dbReference type="EMBL" id="VYDA01000294">
    <property type="protein sequence ID" value="MYH61653.1"/>
    <property type="molecule type" value="Genomic_DNA"/>
</dbReference>
<evidence type="ECO:0008006" key="3">
    <source>
        <dbReference type="Google" id="ProtNLM"/>
    </source>
</evidence>